<accession>A0A0S2KI94</accession>
<dbReference type="Gene3D" id="2.60.40.3620">
    <property type="match status" value="2"/>
</dbReference>
<sequence length="465" mass="49874">MKKLLYSIGALLLMASCSDNYTDWADPQSNTEEAKTVTLALAPAADINFATLTTDSVQLFVPTVTASETAVNSYAAKLYNADKSASKTLQVDAKGRVKSSELADSINALYTRRPTQRTIAMDVTAFTKINGQSIQTTGTTTVKATPNAPEIDNTYYLTGTINSWNYNDKTFAVNNNGGDPYLNPVFSITLTAAQVGTGLEFKLTPASNLGKQDKCITATKDATAGKIAYNNEGGALKVTPVAGTKYYRLDFDMLAQTYTVTEMSDPELFLTGNLYGWGATWKQLTPVNGTASTAPTFWTIIYLHAGESFKFAPQADWGDDFGSSATINDVAGAGASDDGGNIKVANAGWYLLKVVNSTTRSVDILAPNVYLIGTVAGNDWSIGAAHRFSIPTTESGEFVSPAFTTNGEVRMCVSLDSYDWWRTEFIVNAAGKIDYRGNGGDQDRVNVTAGQHAYLNFTAGTGSYH</sequence>
<dbReference type="eggNOG" id="ENOG5033Q7G">
    <property type="taxonomic scope" value="Bacteria"/>
</dbReference>
<dbReference type="OrthoDB" id="975117at2"/>
<dbReference type="RefSeq" id="WP_025065520.1">
    <property type="nucleotide sequence ID" value="NZ_CP013195.1"/>
</dbReference>
<dbReference type="STRING" id="76123.AS203_00535"/>
<feature type="signal peptide" evidence="1">
    <location>
        <begin position="1"/>
        <end position="21"/>
    </location>
</feature>
<keyword evidence="1" id="KW-0732">Signal</keyword>
<dbReference type="Pfam" id="PF17142">
    <property type="entry name" value="SusF_N"/>
    <property type="match status" value="1"/>
</dbReference>
<evidence type="ECO:0000313" key="4">
    <source>
        <dbReference type="EMBL" id="ALO47780.1"/>
    </source>
</evidence>
<dbReference type="CDD" id="cd12965">
    <property type="entry name" value="CBM-Eb_CBM-Fb"/>
    <property type="match status" value="1"/>
</dbReference>
<feature type="chain" id="PRO_5006601691" evidence="1">
    <location>
        <begin position="22"/>
        <end position="465"/>
    </location>
</feature>
<dbReference type="CDD" id="cd12966">
    <property type="entry name" value="CBM-Ec_CBM-Fc"/>
    <property type="match status" value="1"/>
</dbReference>
<dbReference type="InterPro" id="IPR033408">
    <property type="entry name" value="SusF_N"/>
</dbReference>
<evidence type="ECO:0000259" key="3">
    <source>
        <dbReference type="Pfam" id="PF17142"/>
    </source>
</evidence>
<dbReference type="Proteomes" id="UP000056252">
    <property type="component" value="Chromosome"/>
</dbReference>
<feature type="domain" description="Outer membrane protein SusF N-terminal" evidence="3">
    <location>
        <begin position="17"/>
        <end position="146"/>
    </location>
</feature>
<dbReference type="PROSITE" id="PS51257">
    <property type="entry name" value="PROKAR_LIPOPROTEIN"/>
    <property type="match status" value="1"/>
</dbReference>
<evidence type="ECO:0000313" key="5">
    <source>
        <dbReference type="Proteomes" id="UP000056252"/>
    </source>
</evidence>
<proteinExistence type="predicted"/>
<dbReference type="KEGG" id="peo:AS203_00535"/>
<feature type="domain" description="Outer membrane protein SusF/SusE-like C-terminal" evidence="2">
    <location>
        <begin position="267"/>
        <end position="357"/>
    </location>
</feature>
<evidence type="ECO:0000259" key="2">
    <source>
        <dbReference type="Pfam" id="PF16411"/>
    </source>
</evidence>
<dbReference type="Pfam" id="PF16411">
    <property type="entry name" value="SusF_SusE"/>
    <property type="match status" value="2"/>
</dbReference>
<keyword evidence="5" id="KW-1185">Reference proteome</keyword>
<dbReference type="Gene3D" id="2.60.40.3610">
    <property type="match status" value="1"/>
</dbReference>
<dbReference type="GO" id="GO:2001070">
    <property type="term" value="F:starch binding"/>
    <property type="evidence" value="ECO:0007669"/>
    <property type="project" value="InterPro"/>
</dbReference>
<reference evidence="5" key="1">
    <citation type="submission" date="2015-11" db="EMBL/GenBank/DDBJ databases">
        <authorList>
            <person name="Holder M.E."/>
            <person name="Ajami N.J."/>
            <person name="Petrosino J.F."/>
        </authorList>
    </citation>
    <scope>NUCLEOTIDE SEQUENCE [LARGE SCALE GENOMIC DNA]</scope>
    <source>
        <strain evidence="5">F0113</strain>
    </source>
</reference>
<name>A0A0S2KI94_9BACT</name>
<protein>
    <submittedName>
        <fullName evidence="4">Uncharacterized protein</fullName>
    </submittedName>
</protein>
<evidence type="ECO:0000256" key="1">
    <source>
        <dbReference type="SAM" id="SignalP"/>
    </source>
</evidence>
<dbReference type="InterPro" id="IPR032187">
    <property type="entry name" value="SusF/SusE-like_C"/>
</dbReference>
<dbReference type="AlphaFoldDB" id="A0A0S2KI94"/>
<gene>
    <name evidence="4" type="ORF">AS203_00535</name>
</gene>
<dbReference type="GO" id="GO:0019867">
    <property type="term" value="C:outer membrane"/>
    <property type="evidence" value="ECO:0007669"/>
    <property type="project" value="InterPro"/>
</dbReference>
<organism evidence="4 5">
    <name type="scientific">Hoylesella enoeca</name>
    <dbReference type="NCBI Taxonomy" id="76123"/>
    <lineage>
        <taxon>Bacteria</taxon>
        <taxon>Pseudomonadati</taxon>
        <taxon>Bacteroidota</taxon>
        <taxon>Bacteroidia</taxon>
        <taxon>Bacteroidales</taxon>
        <taxon>Prevotellaceae</taxon>
        <taxon>Hoylesella</taxon>
    </lineage>
</organism>
<feature type="domain" description="Outer membrane protein SusF/SusE-like C-terminal" evidence="2">
    <location>
        <begin position="368"/>
        <end position="463"/>
    </location>
</feature>
<dbReference type="EMBL" id="CP013195">
    <property type="protein sequence ID" value="ALO47780.1"/>
    <property type="molecule type" value="Genomic_DNA"/>
</dbReference>